<accession>A0A3N0GWA6</accession>
<dbReference type="InterPro" id="IPR029044">
    <property type="entry name" value="Nucleotide-diphossugar_trans"/>
</dbReference>
<keyword evidence="9" id="KW-1185">Reference proteome</keyword>
<dbReference type="AlphaFoldDB" id="A0A3N0GWA6"/>
<dbReference type="SUPFAM" id="SSF53448">
    <property type="entry name" value="Nucleotide-diphospho-sugar transferases"/>
    <property type="match status" value="1"/>
</dbReference>
<keyword evidence="4 8" id="KW-0808">Transferase</keyword>
<keyword evidence="5" id="KW-0777">Teichoic acid biosynthesis</keyword>
<dbReference type="InterPro" id="IPR043148">
    <property type="entry name" value="TagF_C"/>
</dbReference>
<organism evidence="8 9">
    <name type="scientific">Nocardioides pocheonensis</name>
    <dbReference type="NCBI Taxonomy" id="661485"/>
    <lineage>
        <taxon>Bacteria</taxon>
        <taxon>Bacillati</taxon>
        <taxon>Actinomycetota</taxon>
        <taxon>Actinomycetes</taxon>
        <taxon>Propionibacteriales</taxon>
        <taxon>Nocardioidaceae</taxon>
        <taxon>Nocardioides</taxon>
    </lineage>
</organism>
<dbReference type="GO" id="GO:0047355">
    <property type="term" value="F:CDP-glycerol glycerophosphotransferase activity"/>
    <property type="evidence" value="ECO:0007669"/>
    <property type="project" value="InterPro"/>
</dbReference>
<evidence type="ECO:0000256" key="4">
    <source>
        <dbReference type="ARBA" id="ARBA00022679"/>
    </source>
</evidence>
<dbReference type="InterPro" id="IPR001173">
    <property type="entry name" value="Glyco_trans_2-like"/>
</dbReference>
<comment type="caution">
    <text evidence="8">The sequence shown here is derived from an EMBL/GenBank/DDBJ whole genome shotgun (WGS) entry which is preliminary data.</text>
</comment>
<dbReference type="EMBL" id="RJSF01000007">
    <property type="protein sequence ID" value="RNM16727.1"/>
    <property type="molecule type" value="Genomic_DNA"/>
</dbReference>
<keyword evidence="6" id="KW-0472">Membrane</keyword>
<comment type="subcellular location">
    <subcellularLocation>
        <location evidence="1">Cell membrane</location>
        <topology evidence="1">Peripheral membrane protein</topology>
    </subcellularLocation>
</comment>
<proteinExistence type="inferred from homology"/>
<evidence type="ECO:0000256" key="2">
    <source>
        <dbReference type="ARBA" id="ARBA00010488"/>
    </source>
</evidence>
<evidence type="ECO:0000256" key="5">
    <source>
        <dbReference type="ARBA" id="ARBA00022944"/>
    </source>
</evidence>
<reference evidence="8 9" key="1">
    <citation type="submission" date="2018-11" db="EMBL/GenBank/DDBJ databases">
        <authorList>
            <person name="Li F."/>
        </authorList>
    </citation>
    <scope>NUCLEOTIDE SEQUENCE [LARGE SCALE GENOMIC DNA]</scope>
    <source>
        <strain evidence="8 9">Gsoil 818</strain>
    </source>
</reference>
<dbReference type="GO" id="GO:0019350">
    <property type="term" value="P:teichoic acid biosynthetic process"/>
    <property type="evidence" value="ECO:0007669"/>
    <property type="project" value="UniProtKB-KW"/>
</dbReference>
<dbReference type="Pfam" id="PF00535">
    <property type="entry name" value="Glycos_transf_2"/>
    <property type="match status" value="1"/>
</dbReference>
<dbReference type="InterPro" id="IPR043149">
    <property type="entry name" value="TagF_N"/>
</dbReference>
<dbReference type="PANTHER" id="PTHR43685">
    <property type="entry name" value="GLYCOSYLTRANSFERASE"/>
    <property type="match status" value="1"/>
</dbReference>
<gene>
    <name evidence="8" type="ORF">EFL26_04215</name>
</gene>
<feature type="domain" description="Glycosyltransferase 2-like" evidence="7">
    <location>
        <begin position="53"/>
        <end position="221"/>
    </location>
</feature>
<dbReference type="Gene3D" id="3.40.50.12580">
    <property type="match status" value="1"/>
</dbReference>
<protein>
    <submittedName>
        <fullName evidence="8">Glycosyltransferase</fullName>
    </submittedName>
</protein>
<comment type="similarity">
    <text evidence="2">Belongs to the CDP-glycerol glycerophosphotransferase family.</text>
</comment>
<evidence type="ECO:0000313" key="9">
    <source>
        <dbReference type="Proteomes" id="UP000279994"/>
    </source>
</evidence>
<dbReference type="PANTHER" id="PTHR43685:SF2">
    <property type="entry name" value="GLYCOSYLTRANSFERASE 2-LIKE DOMAIN-CONTAINING PROTEIN"/>
    <property type="match status" value="1"/>
</dbReference>
<dbReference type="Gene3D" id="3.40.50.11820">
    <property type="match status" value="1"/>
</dbReference>
<evidence type="ECO:0000256" key="6">
    <source>
        <dbReference type="ARBA" id="ARBA00023136"/>
    </source>
</evidence>
<evidence type="ECO:0000256" key="1">
    <source>
        <dbReference type="ARBA" id="ARBA00004202"/>
    </source>
</evidence>
<dbReference type="OrthoDB" id="8549922at2"/>
<dbReference type="CDD" id="cd00761">
    <property type="entry name" value="Glyco_tranf_GTA_type"/>
    <property type="match status" value="1"/>
</dbReference>
<dbReference type="Pfam" id="PF04464">
    <property type="entry name" value="Glyphos_transf"/>
    <property type="match status" value="1"/>
</dbReference>
<dbReference type="InterPro" id="IPR007554">
    <property type="entry name" value="Glycerophosphate_synth"/>
</dbReference>
<keyword evidence="3" id="KW-1003">Cell membrane</keyword>
<dbReference type="InterPro" id="IPR050834">
    <property type="entry name" value="Glycosyltransf_2"/>
</dbReference>
<evidence type="ECO:0000256" key="3">
    <source>
        <dbReference type="ARBA" id="ARBA00022475"/>
    </source>
</evidence>
<sequence>MKRELKLSRVVQLPNTATLRGPDTRPSIGSRRSGILGSPCLEEIGGRVTPRFSIVTAVYDVDRFLEAFIASVDAQTFPADRFEVVAVDDGSTDTSATLLAAWAERRPGLVRVLTKENGGQSSARNLGLEHARGEWVTFADPDDVIEPGYLAEVDRFLTEHPETGMVACNLLVLQDATGELEDTHPLKHRFRGKARVRDLDDHPGFFFVSAPVAFFRRDLVEAAGLRFDPEIRPNFEDGHFSARYLLGLERPLVGFVPGARYHYRKRADVSSTLAQSKVDPERYTRVLRLGYLDLVKRASEGGVRPVPQWLQNVILYELSWILSVQHQAAGLASRPDVVDEFEALMTELLDYLDPAVIDGTPVARLKRLYREILLHSWRAEPWCQEFALLTRLDEDQDLVQVVYRFTKRQPREEILSDGVEVVPPHAKVRDYQVFGRTVIHERILWLPAGGPLRIRLDGRDVALELDQPRRTSYVANPPAIRRKLGHVGPREKRTVDDEAPQRPTLVERLACSPRVRRRYAEAWLLMDRLHDADDNAQRLFEYLRAERPEIDAWFTVKKGTPAWRALRKRFGRRVVAHGSLRWAVLALNARHLLSSHADLPVIAPRELEELTVRPRWRYTFLQHGVIKDDLSTWLNVKPIDLFVTSTNDEYHSVADDHTGYVFTTREAILTGLPRFDRLRALGEQVPEAERNLVLVAPTWRSWLTGDMDIVSQRREVAPHVLESEFMRLWLHVLTSERLRAAAEQHGAVVGFLPHPNLQPVLEQVDLPDWVRPLTFDDDVQQLFARARVLVTDYSSMAFNTAYLDRPVVYFQFDRDRVLGGEHVGSRGYFDYERDGYGPVVLEPEAAVDALVTALDEGLAPEYLRRVEDAFPLRDGRCCERVTEAVLASTRKVSAEAAGR</sequence>
<evidence type="ECO:0000313" key="8">
    <source>
        <dbReference type="EMBL" id="RNM16727.1"/>
    </source>
</evidence>
<dbReference type="Gene3D" id="3.90.550.10">
    <property type="entry name" value="Spore Coat Polysaccharide Biosynthesis Protein SpsA, Chain A"/>
    <property type="match status" value="1"/>
</dbReference>
<name>A0A3N0GWA6_9ACTN</name>
<evidence type="ECO:0000259" key="7">
    <source>
        <dbReference type="Pfam" id="PF00535"/>
    </source>
</evidence>
<dbReference type="Proteomes" id="UP000279994">
    <property type="component" value="Unassembled WGS sequence"/>
</dbReference>
<dbReference type="SUPFAM" id="SSF53756">
    <property type="entry name" value="UDP-Glycosyltransferase/glycogen phosphorylase"/>
    <property type="match status" value="1"/>
</dbReference>
<dbReference type="GO" id="GO:0005886">
    <property type="term" value="C:plasma membrane"/>
    <property type="evidence" value="ECO:0007669"/>
    <property type="project" value="UniProtKB-SubCell"/>
</dbReference>